<feature type="chain" id="PRO_5032338912" evidence="2">
    <location>
        <begin position="21"/>
        <end position="186"/>
    </location>
</feature>
<organism evidence="3 4">
    <name type="scientific">Salinimonas marina</name>
    <dbReference type="NCBI Taxonomy" id="2785918"/>
    <lineage>
        <taxon>Bacteria</taxon>
        <taxon>Pseudomonadati</taxon>
        <taxon>Pseudomonadota</taxon>
        <taxon>Gammaproteobacteria</taxon>
        <taxon>Alteromonadales</taxon>
        <taxon>Alteromonadaceae</taxon>
        <taxon>Alteromonas/Salinimonas group</taxon>
        <taxon>Salinimonas</taxon>
    </lineage>
</organism>
<dbReference type="Proteomes" id="UP000595095">
    <property type="component" value="Chromosome"/>
</dbReference>
<feature type="compositionally biased region" description="Low complexity" evidence="1">
    <location>
        <begin position="58"/>
        <end position="81"/>
    </location>
</feature>
<evidence type="ECO:0000313" key="4">
    <source>
        <dbReference type="Proteomes" id="UP000595095"/>
    </source>
</evidence>
<evidence type="ECO:0000256" key="2">
    <source>
        <dbReference type="SAM" id="SignalP"/>
    </source>
</evidence>
<keyword evidence="2" id="KW-0732">Signal</keyword>
<sequence>MRIVSLLLATASLYSMGVTASPVSSQALLKCAQITQDDNRLHCFDAVVSQLQAAPAQSASASQPAASKPQPAASEPSKSAPAPAPVAKPQPSVAKAPPQANDNFGLEQKQRQQAADEISAKITKVDQGPRDKLIITLDNDMVWKQKDSAYLRAKQGLTAIVEEGALGAFYLKVEGSNRRIKVERLR</sequence>
<gene>
    <name evidence="3" type="ORF">IT774_14945</name>
</gene>
<feature type="region of interest" description="Disordered" evidence="1">
    <location>
        <begin position="58"/>
        <end position="108"/>
    </location>
</feature>
<reference evidence="3 4" key="1">
    <citation type="submission" date="2020-11" db="EMBL/GenBank/DDBJ databases">
        <title>Complete genome sequence for Salinimonas sp. strain G2-b.</title>
        <authorList>
            <person name="Park S.-J."/>
        </authorList>
    </citation>
    <scope>NUCLEOTIDE SEQUENCE [LARGE SCALE GENOMIC DNA]</scope>
    <source>
        <strain evidence="3 4">G2-b</strain>
    </source>
</reference>
<feature type="signal peptide" evidence="2">
    <location>
        <begin position="1"/>
        <end position="20"/>
    </location>
</feature>
<dbReference type="KEGG" id="smaa:IT774_14945"/>
<dbReference type="EMBL" id="CP064795">
    <property type="protein sequence ID" value="QPG05381.1"/>
    <property type="molecule type" value="Genomic_DNA"/>
</dbReference>
<name>A0A7S9DWQ7_9ALTE</name>
<accession>A0A7S9DWQ7</accession>
<evidence type="ECO:0000313" key="3">
    <source>
        <dbReference type="EMBL" id="QPG05381.1"/>
    </source>
</evidence>
<dbReference type="RefSeq" id="WP_195810471.1">
    <property type="nucleotide sequence ID" value="NZ_CP064795.1"/>
</dbReference>
<protein>
    <submittedName>
        <fullName evidence="3">Uncharacterized protein</fullName>
    </submittedName>
</protein>
<dbReference type="AlphaFoldDB" id="A0A7S9DWQ7"/>
<evidence type="ECO:0000256" key="1">
    <source>
        <dbReference type="SAM" id="MobiDB-lite"/>
    </source>
</evidence>
<feature type="compositionally biased region" description="Low complexity" evidence="1">
    <location>
        <begin position="89"/>
        <end position="100"/>
    </location>
</feature>
<keyword evidence="4" id="KW-1185">Reference proteome</keyword>
<proteinExistence type="predicted"/>